<reference evidence="2 3" key="1">
    <citation type="submission" date="2022-10" db="EMBL/GenBank/DDBJ databases">
        <title>Defluviimonas sp. nov., isolated from ocean surface water.</title>
        <authorList>
            <person name="He W."/>
            <person name="Wang L."/>
            <person name="Zhang D.-F."/>
        </authorList>
    </citation>
    <scope>NUCLEOTIDE SEQUENCE [LARGE SCALE GENOMIC DNA]</scope>
    <source>
        <strain evidence="2 3">WL0002</strain>
    </source>
</reference>
<dbReference type="PROSITE" id="PS51708">
    <property type="entry name" value="CHAD"/>
    <property type="match status" value="1"/>
</dbReference>
<dbReference type="Proteomes" id="UP001652542">
    <property type="component" value="Unassembled WGS sequence"/>
</dbReference>
<evidence type="ECO:0000313" key="2">
    <source>
        <dbReference type="EMBL" id="MCV2867921.1"/>
    </source>
</evidence>
<name>A0ABT2ZA00_9RHOB</name>
<comment type="caution">
    <text evidence="2">The sequence shown here is derived from an EMBL/GenBank/DDBJ whole genome shotgun (WGS) entry which is preliminary data.</text>
</comment>
<evidence type="ECO:0000313" key="3">
    <source>
        <dbReference type="Proteomes" id="UP001652542"/>
    </source>
</evidence>
<keyword evidence="3" id="KW-1185">Reference proteome</keyword>
<dbReference type="EMBL" id="JAOWKY010000001">
    <property type="protein sequence ID" value="MCV2867921.1"/>
    <property type="molecule type" value="Genomic_DNA"/>
</dbReference>
<proteinExistence type="predicted"/>
<sequence>MPFAFPDKDESITKSVRRLARNRIEASLALIADAERPQQERVRELRKNIKKTRALIRLVRPNFKGFERENQALRAAGRVISDLRDSHALAETFDALSRRVYVPFEAREALRDAVVQPPAQPTPEEAEAALAEHARLLQEICERSRNWKVTEKGFDALLPGLERSWIAAQKAMDAARKAPGGETLHQWRKRAKDHWYHARLLAPIWPEMMAHHVAAADALGERLGEARDLAFLIEAFEGVEGGSDFIATAQQEKDRLLSAADALGSRFFSEPASGLSCRWHGWWKVWRH</sequence>
<dbReference type="RefSeq" id="WP_263733547.1">
    <property type="nucleotide sequence ID" value="NZ_JAOWKY010000001.1"/>
</dbReference>
<organism evidence="2 3">
    <name type="scientific">Albidovulum marisflavi</name>
    <dbReference type="NCBI Taxonomy" id="2984159"/>
    <lineage>
        <taxon>Bacteria</taxon>
        <taxon>Pseudomonadati</taxon>
        <taxon>Pseudomonadota</taxon>
        <taxon>Alphaproteobacteria</taxon>
        <taxon>Rhodobacterales</taxon>
        <taxon>Paracoccaceae</taxon>
        <taxon>Albidovulum</taxon>
    </lineage>
</organism>
<dbReference type="Gene3D" id="1.40.20.10">
    <property type="entry name" value="CHAD domain"/>
    <property type="match status" value="1"/>
</dbReference>
<dbReference type="PANTHER" id="PTHR39339:SF1">
    <property type="entry name" value="CHAD DOMAIN-CONTAINING PROTEIN"/>
    <property type="match status" value="1"/>
</dbReference>
<evidence type="ECO:0000259" key="1">
    <source>
        <dbReference type="PROSITE" id="PS51708"/>
    </source>
</evidence>
<dbReference type="Pfam" id="PF05235">
    <property type="entry name" value="CHAD"/>
    <property type="match status" value="1"/>
</dbReference>
<dbReference type="SMART" id="SM00880">
    <property type="entry name" value="CHAD"/>
    <property type="match status" value="1"/>
</dbReference>
<accession>A0ABT2ZA00</accession>
<dbReference type="PANTHER" id="PTHR39339">
    <property type="entry name" value="SLR1444 PROTEIN"/>
    <property type="match status" value="1"/>
</dbReference>
<dbReference type="InterPro" id="IPR038186">
    <property type="entry name" value="CHAD_dom_sf"/>
</dbReference>
<feature type="domain" description="CHAD" evidence="1">
    <location>
        <begin position="9"/>
        <end position="287"/>
    </location>
</feature>
<protein>
    <submittedName>
        <fullName evidence="2">CHAD domain-containing protein</fullName>
    </submittedName>
</protein>
<gene>
    <name evidence="2" type="ORF">OEW28_04715</name>
</gene>
<dbReference type="InterPro" id="IPR007899">
    <property type="entry name" value="CHAD_dom"/>
</dbReference>